<dbReference type="EMBL" id="JACHCC010000011">
    <property type="protein sequence ID" value="MBB6501973.1"/>
    <property type="molecule type" value="Genomic_DNA"/>
</dbReference>
<dbReference type="AlphaFoldDB" id="A0A7X0J6G0"/>
<evidence type="ECO:0000256" key="1">
    <source>
        <dbReference type="ARBA" id="ARBA00023015"/>
    </source>
</evidence>
<dbReference type="InterPro" id="IPR039422">
    <property type="entry name" value="MarR/SlyA-like"/>
</dbReference>
<dbReference type="Pfam" id="PF22381">
    <property type="entry name" value="Staph_reg_Sar_Rot"/>
    <property type="match status" value="1"/>
</dbReference>
<evidence type="ECO:0000313" key="5">
    <source>
        <dbReference type="EMBL" id="MBB6501973.1"/>
    </source>
</evidence>
<dbReference type="PRINTS" id="PR00598">
    <property type="entry name" value="HTHMARR"/>
</dbReference>
<dbReference type="PANTHER" id="PTHR33164">
    <property type="entry name" value="TRANSCRIPTIONAL REGULATOR, MARR FAMILY"/>
    <property type="match status" value="1"/>
</dbReference>
<dbReference type="InterPro" id="IPR000835">
    <property type="entry name" value="HTH_MarR-typ"/>
</dbReference>
<dbReference type="GO" id="GO:0003700">
    <property type="term" value="F:DNA-binding transcription factor activity"/>
    <property type="evidence" value="ECO:0007669"/>
    <property type="project" value="InterPro"/>
</dbReference>
<dbReference type="SMART" id="SM00347">
    <property type="entry name" value="HTH_MARR"/>
    <property type="match status" value="1"/>
</dbReference>
<organism evidence="5 6">
    <name type="scientific">Pedobacter cryoconitis</name>
    <dbReference type="NCBI Taxonomy" id="188932"/>
    <lineage>
        <taxon>Bacteria</taxon>
        <taxon>Pseudomonadati</taxon>
        <taxon>Bacteroidota</taxon>
        <taxon>Sphingobacteriia</taxon>
        <taxon>Sphingobacteriales</taxon>
        <taxon>Sphingobacteriaceae</taxon>
        <taxon>Pedobacter</taxon>
    </lineage>
</organism>
<evidence type="ECO:0000313" key="6">
    <source>
        <dbReference type="Proteomes" id="UP000521017"/>
    </source>
</evidence>
<keyword evidence="3" id="KW-0804">Transcription</keyword>
<dbReference type="PANTHER" id="PTHR33164:SF101">
    <property type="entry name" value="TRANSCRIPTIONAL REPRESSOR MPRA"/>
    <property type="match status" value="1"/>
</dbReference>
<comment type="caution">
    <text evidence="5">The sequence shown here is derived from an EMBL/GenBank/DDBJ whole genome shotgun (WGS) entry which is preliminary data.</text>
</comment>
<dbReference type="Gene3D" id="1.10.10.10">
    <property type="entry name" value="Winged helix-like DNA-binding domain superfamily/Winged helix DNA-binding domain"/>
    <property type="match status" value="1"/>
</dbReference>
<dbReference type="InterPro" id="IPR036388">
    <property type="entry name" value="WH-like_DNA-bd_sf"/>
</dbReference>
<dbReference type="GO" id="GO:0003677">
    <property type="term" value="F:DNA binding"/>
    <property type="evidence" value="ECO:0007669"/>
    <property type="project" value="UniProtKB-KW"/>
</dbReference>
<evidence type="ECO:0000256" key="2">
    <source>
        <dbReference type="ARBA" id="ARBA00023125"/>
    </source>
</evidence>
<dbReference type="InterPro" id="IPR055166">
    <property type="entry name" value="Transc_reg_Sar_Rot_HTH"/>
</dbReference>
<name>A0A7X0J6G0_9SPHI</name>
<dbReference type="PROSITE" id="PS50995">
    <property type="entry name" value="HTH_MARR_2"/>
    <property type="match status" value="1"/>
</dbReference>
<evidence type="ECO:0000256" key="3">
    <source>
        <dbReference type="ARBA" id="ARBA00023163"/>
    </source>
</evidence>
<sequence>MKIEDELKHQFFTPQQRAATSIIFTANWLLNRIAVSLKPTNLSLQQFNVLSILNGQPENTATVNLIKERLIDRMPNVSRLLNKLMEKGLVKKERNLSDQRVVYIKLTAEGEKLRIQGRTILNQMAVAMTENEADLLNDLLEKIRK</sequence>
<evidence type="ECO:0000259" key="4">
    <source>
        <dbReference type="PROSITE" id="PS50995"/>
    </source>
</evidence>
<dbReference type="Proteomes" id="UP000521017">
    <property type="component" value="Unassembled WGS sequence"/>
</dbReference>
<proteinExistence type="predicted"/>
<keyword evidence="2 5" id="KW-0238">DNA-binding</keyword>
<keyword evidence="1" id="KW-0805">Transcription regulation</keyword>
<accession>A0A7X0J6G0</accession>
<dbReference type="RefSeq" id="WP_184628203.1">
    <property type="nucleotide sequence ID" value="NZ_JACHCC010000011.1"/>
</dbReference>
<dbReference type="SUPFAM" id="SSF46785">
    <property type="entry name" value="Winged helix' DNA-binding domain"/>
    <property type="match status" value="1"/>
</dbReference>
<reference evidence="5 6" key="1">
    <citation type="submission" date="2020-08" db="EMBL/GenBank/DDBJ databases">
        <title>Genomic Encyclopedia of Type Strains, Phase IV (KMG-V): Genome sequencing to study the core and pangenomes of soil and plant-associated prokaryotes.</title>
        <authorList>
            <person name="Whitman W."/>
        </authorList>
    </citation>
    <scope>NUCLEOTIDE SEQUENCE [LARGE SCALE GENOMIC DNA]</scope>
    <source>
        <strain evidence="5 6">M2T3</strain>
    </source>
</reference>
<protein>
    <submittedName>
        <fullName evidence="5">DNA-binding MarR family transcriptional regulator</fullName>
    </submittedName>
</protein>
<feature type="domain" description="HTH marR-type" evidence="4">
    <location>
        <begin position="1"/>
        <end position="145"/>
    </location>
</feature>
<dbReference type="GO" id="GO:0006950">
    <property type="term" value="P:response to stress"/>
    <property type="evidence" value="ECO:0007669"/>
    <property type="project" value="TreeGrafter"/>
</dbReference>
<dbReference type="InterPro" id="IPR036390">
    <property type="entry name" value="WH_DNA-bd_sf"/>
</dbReference>
<gene>
    <name evidence="5" type="ORF">HDF25_004150</name>
</gene>